<reference evidence="1" key="1">
    <citation type="journal article" date="2018" name="Nat. Plants">
        <title>Whole-genome landscape of Medicago truncatula symbiotic genes.</title>
        <authorList>
            <person name="Pecrix Y."/>
            <person name="Gamas P."/>
            <person name="Carrere S."/>
        </authorList>
    </citation>
    <scope>NUCLEOTIDE SEQUENCE</scope>
    <source>
        <tissue evidence="1">Leaves</tissue>
    </source>
</reference>
<evidence type="ECO:0000313" key="1">
    <source>
        <dbReference type="EMBL" id="RHN57576.1"/>
    </source>
</evidence>
<proteinExistence type="predicted"/>
<sequence>MHQAHRMMLSVTLYMIWKERNDRRFWNCYLYFQQLLNQIKMIVYIRGLQFKKVQPLVIRL</sequence>
<dbReference type="AlphaFoldDB" id="A0A396HW35"/>
<accession>A0A396HW35</accession>
<comment type="caution">
    <text evidence="1">The sequence shown here is derived from an EMBL/GenBank/DDBJ whole genome shotgun (WGS) entry which is preliminary data.</text>
</comment>
<dbReference type="Gramene" id="rna33145">
    <property type="protein sequence ID" value="RHN57576.1"/>
    <property type="gene ID" value="gene33145"/>
</dbReference>
<gene>
    <name evidence="1" type="ORF">MtrunA17_Chr5g0441941</name>
</gene>
<protein>
    <submittedName>
        <fullName evidence="1">Uncharacterized protein</fullName>
    </submittedName>
</protein>
<dbReference type="Proteomes" id="UP000265566">
    <property type="component" value="Chromosome 5"/>
</dbReference>
<organism evidence="1">
    <name type="scientific">Medicago truncatula</name>
    <name type="common">Barrel medic</name>
    <name type="synonym">Medicago tribuloides</name>
    <dbReference type="NCBI Taxonomy" id="3880"/>
    <lineage>
        <taxon>Eukaryota</taxon>
        <taxon>Viridiplantae</taxon>
        <taxon>Streptophyta</taxon>
        <taxon>Embryophyta</taxon>
        <taxon>Tracheophyta</taxon>
        <taxon>Spermatophyta</taxon>
        <taxon>Magnoliopsida</taxon>
        <taxon>eudicotyledons</taxon>
        <taxon>Gunneridae</taxon>
        <taxon>Pentapetalae</taxon>
        <taxon>rosids</taxon>
        <taxon>fabids</taxon>
        <taxon>Fabales</taxon>
        <taxon>Fabaceae</taxon>
        <taxon>Papilionoideae</taxon>
        <taxon>50 kb inversion clade</taxon>
        <taxon>NPAAA clade</taxon>
        <taxon>Hologalegina</taxon>
        <taxon>IRL clade</taxon>
        <taxon>Trifolieae</taxon>
        <taxon>Medicago</taxon>
    </lineage>
</organism>
<dbReference type="EMBL" id="PSQE01000005">
    <property type="protein sequence ID" value="RHN57576.1"/>
    <property type="molecule type" value="Genomic_DNA"/>
</dbReference>
<name>A0A396HW35_MEDTR</name>